<sequence>MVNEFDADDRIALYDYASLYGAMCTPVPGWETVAETLDLPFLSASHSVRAPTAPQGEAPQPSAYREFTAARLRMGNENGYTTSFQIHYACCPRSGNSLWEGATVSIVTASVIIINLIKRAVTFSKTQIVQHCTRCNDVGCAVWFTVEDTVPLKAAEAALQKSNAALHYGPHGSVCSTCLQQCERKDGLGPESGAMVPGGSRCQLYERKNSIKSNAHG</sequence>
<evidence type="ECO:0000313" key="2">
    <source>
        <dbReference type="Proteomes" id="UP000821865"/>
    </source>
</evidence>
<keyword evidence="2" id="KW-1185">Reference proteome</keyword>
<name>A0ACB8DBT3_DERSI</name>
<gene>
    <name evidence="1" type="ORF">HPB49_010031</name>
</gene>
<reference evidence="1" key="1">
    <citation type="submission" date="2020-05" db="EMBL/GenBank/DDBJ databases">
        <title>Large-scale comparative analyses of tick genomes elucidate their genetic diversity and vector capacities.</title>
        <authorList>
            <person name="Jia N."/>
            <person name="Wang J."/>
            <person name="Shi W."/>
            <person name="Du L."/>
            <person name="Sun Y."/>
            <person name="Zhan W."/>
            <person name="Jiang J."/>
            <person name="Wang Q."/>
            <person name="Zhang B."/>
            <person name="Ji P."/>
            <person name="Sakyi L.B."/>
            <person name="Cui X."/>
            <person name="Yuan T."/>
            <person name="Jiang B."/>
            <person name="Yang W."/>
            <person name="Lam T.T.-Y."/>
            <person name="Chang Q."/>
            <person name="Ding S."/>
            <person name="Wang X."/>
            <person name="Zhu J."/>
            <person name="Ruan X."/>
            <person name="Zhao L."/>
            <person name="Wei J."/>
            <person name="Que T."/>
            <person name="Du C."/>
            <person name="Cheng J."/>
            <person name="Dai P."/>
            <person name="Han X."/>
            <person name="Huang E."/>
            <person name="Gao Y."/>
            <person name="Liu J."/>
            <person name="Shao H."/>
            <person name="Ye R."/>
            <person name="Li L."/>
            <person name="Wei W."/>
            <person name="Wang X."/>
            <person name="Wang C."/>
            <person name="Yang T."/>
            <person name="Huo Q."/>
            <person name="Li W."/>
            <person name="Guo W."/>
            <person name="Chen H."/>
            <person name="Zhou L."/>
            <person name="Ni X."/>
            <person name="Tian J."/>
            <person name="Zhou Y."/>
            <person name="Sheng Y."/>
            <person name="Liu T."/>
            <person name="Pan Y."/>
            <person name="Xia L."/>
            <person name="Li J."/>
            <person name="Zhao F."/>
            <person name="Cao W."/>
        </authorList>
    </citation>
    <scope>NUCLEOTIDE SEQUENCE</scope>
    <source>
        <strain evidence="1">Dsil-2018</strain>
    </source>
</reference>
<accession>A0ACB8DBT3</accession>
<evidence type="ECO:0000313" key="1">
    <source>
        <dbReference type="EMBL" id="KAH7965714.1"/>
    </source>
</evidence>
<proteinExistence type="predicted"/>
<dbReference type="Proteomes" id="UP000821865">
    <property type="component" value="Chromosome 2"/>
</dbReference>
<organism evidence="1 2">
    <name type="scientific">Dermacentor silvarum</name>
    <name type="common">Tick</name>
    <dbReference type="NCBI Taxonomy" id="543639"/>
    <lineage>
        <taxon>Eukaryota</taxon>
        <taxon>Metazoa</taxon>
        <taxon>Ecdysozoa</taxon>
        <taxon>Arthropoda</taxon>
        <taxon>Chelicerata</taxon>
        <taxon>Arachnida</taxon>
        <taxon>Acari</taxon>
        <taxon>Parasitiformes</taxon>
        <taxon>Ixodida</taxon>
        <taxon>Ixodoidea</taxon>
        <taxon>Ixodidae</taxon>
        <taxon>Rhipicephalinae</taxon>
        <taxon>Dermacentor</taxon>
    </lineage>
</organism>
<protein>
    <submittedName>
        <fullName evidence="1">Uncharacterized protein</fullName>
    </submittedName>
</protein>
<comment type="caution">
    <text evidence="1">The sequence shown here is derived from an EMBL/GenBank/DDBJ whole genome shotgun (WGS) entry which is preliminary data.</text>
</comment>
<dbReference type="EMBL" id="CM023471">
    <property type="protein sequence ID" value="KAH7965714.1"/>
    <property type="molecule type" value="Genomic_DNA"/>
</dbReference>